<dbReference type="InterPro" id="IPR036069">
    <property type="entry name" value="DUF34/NIF3_sf"/>
</dbReference>
<reference evidence="3" key="1">
    <citation type="submission" date="2018-06" db="EMBL/GenBank/DDBJ databases">
        <authorList>
            <person name="Zhirakovskaya E."/>
        </authorList>
    </citation>
    <scope>NUCLEOTIDE SEQUENCE</scope>
</reference>
<comment type="similarity">
    <text evidence="1">Belongs to the GTP cyclohydrolase I type 2/NIF3 family.</text>
</comment>
<dbReference type="PANTHER" id="PTHR13799">
    <property type="entry name" value="NGG1 INTERACTING FACTOR 3"/>
    <property type="match status" value="1"/>
</dbReference>
<keyword evidence="3" id="KW-0378">Hydrolase</keyword>
<keyword evidence="2" id="KW-0479">Metal-binding</keyword>
<name>A0A3B1AH88_9ZZZZ</name>
<dbReference type="GO" id="GO:0005737">
    <property type="term" value="C:cytoplasm"/>
    <property type="evidence" value="ECO:0007669"/>
    <property type="project" value="TreeGrafter"/>
</dbReference>
<sequence>MVLLDDLVRYSSDLLEVSKFKDYCPNGLQVQGKREIETIVSGVTANLALVEQAIALNANVLLVHHGFFWKGELATITGMKYQRIKRLITSDMSLLAYHLPLDAHPLYGNNVQLAGKLGISIDGKLSLNKEPGLLFYGKLDKPILASEFATVINQNLGRTPLHINVNDHKIQSIAWCTGAAQSYISLALELGVDAFVTGEISEQTVHIANECQIHLFAAGHHATERYGAESLGMHLAEHFSLQHNFIDIDNPV</sequence>
<dbReference type="Gene3D" id="3.40.1390.30">
    <property type="entry name" value="NIF3 (NGG1p interacting factor 3)-like"/>
    <property type="match status" value="2"/>
</dbReference>
<dbReference type="PANTHER" id="PTHR13799:SF14">
    <property type="entry name" value="GTP CYCLOHYDROLASE 1 TYPE 2 HOMOLOG"/>
    <property type="match status" value="1"/>
</dbReference>
<gene>
    <name evidence="3" type="ORF">MNBD_GAMMA22-1474</name>
</gene>
<evidence type="ECO:0000256" key="2">
    <source>
        <dbReference type="ARBA" id="ARBA00022723"/>
    </source>
</evidence>
<dbReference type="GO" id="GO:0016787">
    <property type="term" value="F:hydrolase activity"/>
    <property type="evidence" value="ECO:0007669"/>
    <property type="project" value="UniProtKB-KW"/>
</dbReference>
<dbReference type="AlphaFoldDB" id="A0A3B1AH88"/>
<dbReference type="InterPro" id="IPR002678">
    <property type="entry name" value="DUF34/NIF3"/>
</dbReference>
<dbReference type="Pfam" id="PF01784">
    <property type="entry name" value="DUF34_NIF3"/>
    <property type="match status" value="1"/>
</dbReference>
<protein>
    <submittedName>
        <fullName evidence="3">GTP cyclohydrolase 1 type 2 homolog YbgI</fullName>
    </submittedName>
</protein>
<proteinExistence type="inferred from homology"/>
<organism evidence="3">
    <name type="scientific">hydrothermal vent metagenome</name>
    <dbReference type="NCBI Taxonomy" id="652676"/>
    <lineage>
        <taxon>unclassified sequences</taxon>
        <taxon>metagenomes</taxon>
        <taxon>ecological metagenomes</taxon>
    </lineage>
</organism>
<dbReference type="NCBIfam" id="TIGR00486">
    <property type="entry name" value="YbgI_SA1388"/>
    <property type="match status" value="1"/>
</dbReference>
<accession>A0A3B1AH88</accession>
<evidence type="ECO:0000256" key="1">
    <source>
        <dbReference type="ARBA" id="ARBA00006964"/>
    </source>
</evidence>
<dbReference type="SUPFAM" id="SSF102705">
    <property type="entry name" value="NIF3 (NGG1p interacting factor 3)-like"/>
    <property type="match status" value="1"/>
</dbReference>
<dbReference type="FunFam" id="3.40.1390.30:FF:000002">
    <property type="entry name" value="Nif3-like dinuclear metal center protein"/>
    <property type="match status" value="1"/>
</dbReference>
<dbReference type="GO" id="GO:0046872">
    <property type="term" value="F:metal ion binding"/>
    <property type="evidence" value="ECO:0007669"/>
    <property type="project" value="UniProtKB-KW"/>
</dbReference>
<dbReference type="EMBL" id="UOFS01000039">
    <property type="protein sequence ID" value="VAW99253.1"/>
    <property type="molecule type" value="Genomic_DNA"/>
</dbReference>
<evidence type="ECO:0000313" key="3">
    <source>
        <dbReference type="EMBL" id="VAW99253.1"/>
    </source>
</evidence>